<evidence type="ECO:0000313" key="1">
    <source>
        <dbReference type="EMBL" id="SEG49735.1"/>
    </source>
</evidence>
<dbReference type="EMBL" id="FNUS01000006">
    <property type="protein sequence ID" value="SEG49735.1"/>
    <property type="molecule type" value="Genomic_DNA"/>
</dbReference>
<dbReference type="Pfam" id="PF11236">
    <property type="entry name" value="DUF3037"/>
    <property type="match status" value="1"/>
</dbReference>
<dbReference type="OrthoDB" id="9803207at2"/>
<dbReference type="Proteomes" id="UP000236738">
    <property type="component" value="Unassembled WGS sequence"/>
</dbReference>
<keyword evidence="2" id="KW-1185">Reference proteome</keyword>
<protein>
    <recommendedName>
        <fullName evidence="3">DUF3037 domain-containing protein</fullName>
    </recommendedName>
</protein>
<dbReference type="AlphaFoldDB" id="A0A1H6ANW0"/>
<proteinExistence type="predicted"/>
<accession>A0A1H6ANW0</accession>
<evidence type="ECO:0008006" key="3">
    <source>
        <dbReference type="Google" id="ProtNLM"/>
    </source>
</evidence>
<reference evidence="2" key="1">
    <citation type="submission" date="2016-10" db="EMBL/GenBank/DDBJ databases">
        <authorList>
            <person name="Varghese N."/>
            <person name="Submissions S."/>
        </authorList>
    </citation>
    <scope>NUCLEOTIDE SEQUENCE [LARGE SCALE GENOMIC DNA]</scope>
    <source>
        <strain evidence="2">DSM 21580</strain>
    </source>
</reference>
<gene>
    <name evidence="1" type="ORF">SAMN05421847_2510</name>
</gene>
<dbReference type="RefSeq" id="WP_103914369.1">
    <property type="nucleotide sequence ID" value="NZ_FNUS01000006.1"/>
</dbReference>
<name>A0A1H6ANW0_9FLAO</name>
<dbReference type="InterPro" id="IPR021398">
    <property type="entry name" value="DUF3037"/>
</dbReference>
<organism evidence="1 2">
    <name type="scientific">Halpernia humi</name>
    <dbReference type="NCBI Taxonomy" id="493375"/>
    <lineage>
        <taxon>Bacteria</taxon>
        <taxon>Pseudomonadati</taxon>
        <taxon>Bacteroidota</taxon>
        <taxon>Flavobacteriia</taxon>
        <taxon>Flavobacteriales</taxon>
        <taxon>Weeksellaceae</taxon>
        <taxon>Chryseobacterium group</taxon>
        <taxon>Halpernia</taxon>
    </lineage>
</organism>
<sequence>MQDFKLYEYAVIRALPKVEREEFFNVGLILFCKKEKYIRAEYILNKEKLNYFFNEDQFEDLENNLQSFINIARGEKSSGNIATLDIPERFRWLNAVRSSCVQTSRPHAGLTQNLDRTFERLFEELVK</sequence>
<evidence type="ECO:0000313" key="2">
    <source>
        <dbReference type="Proteomes" id="UP000236738"/>
    </source>
</evidence>